<dbReference type="GO" id="GO:0009506">
    <property type="term" value="C:plasmodesma"/>
    <property type="evidence" value="ECO:0007669"/>
    <property type="project" value="TreeGrafter"/>
</dbReference>
<dbReference type="PANTHER" id="PTHR21725">
    <property type="entry name" value="E3 UBIQUITIN-PROTEIN LIGASE UBR4"/>
    <property type="match status" value="1"/>
</dbReference>
<dbReference type="STRING" id="49451.A0A1J6IM90"/>
<gene>
    <name evidence="1" type="primary">BIG_2</name>
    <name evidence="1" type="ORF">A4A49_60975</name>
</gene>
<dbReference type="AlphaFoldDB" id="A0A1J6IM90"/>
<dbReference type="PANTHER" id="PTHR21725:SF1">
    <property type="entry name" value="E3 UBIQUITIN-PROTEIN LIGASE UBR4"/>
    <property type="match status" value="1"/>
</dbReference>
<sequence>MLQSYIHQLLEIALVDETDKELDLLQPCSSNASMDMLPIAVIEDNLSKWQDGTRCMLQGGRCSKEEKVADSLLLTLASEWIHPDNVNTTTLGQSVPYDCNKLINVSQHWAVVHLECVHHLVTICKDLLRLPAPSDEKSAIPTLRKRFSFCVKVFKLLGSLTKNSSYTHFDAKLFLSVASFTETIFCSTNVFQNIQACIAALILDHLDPDVWKYSSAVNPRTPLANCPRVVVYVLKLILDVRNRTYQLFEYKGLDVEGVSAGQLSEPPLCQVHSAKVNLLKKYSMEELLRIIFPPLVQRLDNVRQLLLSLHSEGLKLKPKLEKSCSSVTKTFVTSEYENTTCHEDEALFGDLFSEGGRSARSVDGYEQPAISHSSNTCSTPIQVATELLSFLNDCILSPEWCGPVYEDGCRKFTSYHIDILLSVLSPEGCDAEATGHDAGIALNEQMKLGHRHLSEICLDLFHNLLSRHALSDRVEESLVEKIFVIENGAFLYNDLTLGFLAHAIVCLTICSKCPNLDELLGILPSLFHVEILLMAFHLSSEDEKVVQANVEFYALKAVVVPSAGFDSTQLSCWALIVSRLIVVLRHMLFYPLVCPLSLLLEFKTKLREASSSRLRGRVSGSRASSWVSILFEGVMGGFIK</sequence>
<protein>
    <submittedName>
        <fullName evidence="1">Auxin transport protein big</fullName>
    </submittedName>
</protein>
<comment type="caution">
    <text evidence="1">The sequence shown here is derived from an EMBL/GenBank/DDBJ whole genome shotgun (WGS) entry which is preliminary data.</text>
</comment>
<dbReference type="EMBL" id="MJEQ01037191">
    <property type="protein sequence ID" value="OIS98822.1"/>
    <property type="molecule type" value="Genomic_DNA"/>
</dbReference>
<keyword evidence="2" id="KW-1185">Reference proteome</keyword>
<name>A0A1J6IM90_NICAT</name>
<organism evidence="1 2">
    <name type="scientific">Nicotiana attenuata</name>
    <name type="common">Coyote tobacco</name>
    <dbReference type="NCBI Taxonomy" id="49451"/>
    <lineage>
        <taxon>Eukaryota</taxon>
        <taxon>Viridiplantae</taxon>
        <taxon>Streptophyta</taxon>
        <taxon>Embryophyta</taxon>
        <taxon>Tracheophyta</taxon>
        <taxon>Spermatophyta</taxon>
        <taxon>Magnoliopsida</taxon>
        <taxon>eudicotyledons</taxon>
        <taxon>Gunneridae</taxon>
        <taxon>Pentapetalae</taxon>
        <taxon>asterids</taxon>
        <taxon>lamiids</taxon>
        <taxon>Solanales</taxon>
        <taxon>Solanaceae</taxon>
        <taxon>Nicotianoideae</taxon>
        <taxon>Nicotianeae</taxon>
        <taxon>Nicotiana</taxon>
    </lineage>
</organism>
<reference evidence="1" key="1">
    <citation type="submission" date="2016-11" db="EMBL/GenBank/DDBJ databases">
        <title>The genome of Nicotiana attenuata.</title>
        <authorList>
            <person name="Xu S."/>
            <person name="Brockmoeller T."/>
            <person name="Gaquerel E."/>
            <person name="Navarro A."/>
            <person name="Kuhl H."/>
            <person name="Gase K."/>
            <person name="Ling Z."/>
            <person name="Zhou W."/>
            <person name="Kreitzer C."/>
            <person name="Stanke M."/>
            <person name="Tang H."/>
            <person name="Lyons E."/>
            <person name="Pandey P."/>
            <person name="Pandey S.P."/>
            <person name="Timmermann B."/>
            <person name="Baldwin I.T."/>
        </authorList>
    </citation>
    <scope>NUCLEOTIDE SEQUENCE [LARGE SCALE GENOMIC DNA]</scope>
    <source>
        <strain evidence="1">UT</strain>
    </source>
</reference>
<evidence type="ECO:0000313" key="2">
    <source>
        <dbReference type="Proteomes" id="UP000187609"/>
    </source>
</evidence>
<dbReference type="InterPro" id="IPR045189">
    <property type="entry name" value="UBR4-like"/>
</dbReference>
<evidence type="ECO:0000313" key="1">
    <source>
        <dbReference type="EMBL" id="OIS98822.1"/>
    </source>
</evidence>
<dbReference type="Gramene" id="OIS98822">
    <property type="protein sequence ID" value="OIS98822"/>
    <property type="gene ID" value="A4A49_60975"/>
</dbReference>
<proteinExistence type="predicted"/>
<accession>A0A1J6IM90</accession>
<dbReference type="Proteomes" id="UP000187609">
    <property type="component" value="Unassembled WGS sequence"/>
</dbReference>
<dbReference type="GO" id="GO:0009926">
    <property type="term" value="P:auxin polar transport"/>
    <property type="evidence" value="ECO:0007669"/>
    <property type="project" value="TreeGrafter"/>
</dbReference>
<feature type="non-terminal residue" evidence="1">
    <location>
        <position position="640"/>
    </location>
</feature>
<dbReference type="GO" id="GO:0005829">
    <property type="term" value="C:cytosol"/>
    <property type="evidence" value="ECO:0007669"/>
    <property type="project" value="TreeGrafter"/>
</dbReference>